<evidence type="ECO:0000256" key="4">
    <source>
        <dbReference type="ARBA" id="ARBA00022989"/>
    </source>
</evidence>
<feature type="transmembrane region" description="Helical" evidence="6">
    <location>
        <begin position="471"/>
        <end position="487"/>
    </location>
</feature>
<dbReference type="PANTHER" id="PTHR31218">
    <property type="entry name" value="WAT1-RELATED PROTEIN"/>
    <property type="match status" value="1"/>
</dbReference>
<feature type="transmembrane region" description="Helical" evidence="6">
    <location>
        <begin position="65"/>
        <end position="86"/>
    </location>
</feature>
<accession>A0A8S9JC73</accession>
<organism evidence="8 9">
    <name type="scientific">Brassica cretica</name>
    <name type="common">Mustard</name>
    <dbReference type="NCBI Taxonomy" id="69181"/>
    <lineage>
        <taxon>Eukaryota</taxon>
        <taxon>Viridiplantae</taxon>
        <taxon>Streptophyta</taxon>
        <taxon>Embryophyta</taxon>
        <taxon>Tracheophyta</taxon>
        <taxon>Spermatophyta</taxon>
        <taxon>Magnoliopsida</taxon>
        <taxon>eudicotyledons</taxon>
        <taxon>Gunneridae</taxon>
        <taxon>Pentapetalae</taxon>
        <taxon>rosids</taxon>
        <taxon>malvids</taxon>
        <taxon>Brassicales</taxon>
        <taxon>Brassicaceae</taxon>
        <taxon>Brassiceae</taxon>
        <taxon>Brassica</taxon>
    </lineage>
</organism>
<sequence length="690" mass="76054">MDMETKKPYMMVTMIQLIYAIMFLISKSVLDGGMNTFVFVFYRQAFATMFLAPLAFFFERKSAPPLSFVTFTKIFILSLFGMTLSLDLNGIALSYTSVTLAAATTASLPAITFFFALFLGMETLTVKSIQGTAKLLGITVCMGGVITLALYKGPLLKLPLCLHLHHHQNIPGHVSGGSTSWLKGCVLMVTSNILWGLWLVLQGRVLKVYPSKLYFTTLHCLLSSIQSFVIAIAVERDISAWKLGWNLRLVAVIYCGFIVTGVAYYLQSWVIEKRGPVFLSMFTPLSLFFTILSSAVLLCEIISLGSILGGLFLIIGLYCVLLGKSREEKNANDEKTEQHHEDDAVCNEVKGEAPVLSIFSSKPHMTEMGFSGGPDGGMNTFVFVFYRQAFATMFLAPLAFFFERKSAPPLSLVTFIKIFMLSLFGVTLSLNSNGIALSYTSATLAAATTASLPAITFFLALFLGIQRTAKLVGITVCMGGVITLALYKGPLLKLPLCLHLYHHQNIPGHVSGDSTSWLKGCVLMVTSNILWGLWLVLQGRVLMVYPSKLYFTTLHYLLSSIQSFVIAIAVERDISAWKLGWNLRLVAVIYCGFIVTGVAYYLQSWVIEKRGPVFLSMFTPLSLFFTILSSAVLLCEIISLGSILGGLFLIIGLYCVLLGKSREEKNANDEKTEQHHEDDAVCNEVKVVIS</sequence>
<feature type="transmembrane region" description="Helical" evidence="6">
    <location>
        <begin position="442"/>
        <end position="464"/>
    </location>
</feature>
<feature type="transmembrane region" description="Helical" evidence="6">
    <location>
        <begin position="614"/>
        <end position="634"/>
    </location>
</feature>
<dbReference type="AlphaFoldDB" id="A0A8S9JC73"/>
<feature type="transmembrane region" description="Helical" evidence="6">
    <location>
        <begin position="12"/>
        <end position="30"/>
    </location>
</feature>
<feature type="transmembrane region" description="Helical" evidence="6">
    <location>
        <begin position="98"/>
        <end position="121"/>
    </location>
</feature>
<dbReference type="InterPro" id="IPR000620">
    <property type="entry name" value="EamA_dom"/>
</dbReference>
<feature type="domain" description="EamA" evidence="7">
    <location>
        <begin position="10"/>
        <end position="133"/>
    </location>
</feature>
<feature type="domain" description="EamA" evidence="7">
    <location>
        <begin position="183"/>
        <end position="321"/>
    </location>
</feature>
<evidence type="ECO:0000259" key="7">
    <source>
        <dbReference type="Pfam" id="PF00892"/>
    </source>
</evidence>
<reference evidence="8" key="1">
    <citation type="submission" date="2019-12" db="EMBL/GenBank/DDBJ databases">
        <title>Genome sequencing and annotation of Brassica cretica.</title>
        <authorList>
            <person name="Studholme D.J."/>
            <person name="Sarris P.F."/>
        </authorList>
    </citation>
    <scope>NUCLEOTIDE SEQUENCE</scope>
    <source>
        <strain evidence="8">PFS-001/15</strain>
        <tissue evidence="8">Leaf</tissue>
    </source>
</reference>
<feature type="transmembrane region" description="Helical" evidence="6">
    <location>
        <begin position="549"/>
        <end position="569"/>
    </location>
</feature>
<feature type="transmembrane region" description="Helical" evidence="6">
    <location>
        <begin position="517"/>
        <end position="537"/>
    </location>
</feature>
<evidence type="ECO:0000256" key="2">
    <source>
        <dbReference type="ARBA" id="ARBA00007635"/>
    </source>
</evidence>
<dbReference type="InterPro" id="IPR037185">
    <property type="entry name" value="EmrE-like"/>
</dbReference>
<dbReference type="GO" id="GO:0022857">
    <property type="term" value="F:transmembrane transporter activity"/>
    <property type="evidence" value="ECO:0007669"/>
    <property type="project" value="InterPro"/>
</dbReference>
<proteinExistence type="inferred from homology"/>
<feature type="transmembrane region" description="Helical" evidence="6">
    <location>
        <begin position="245"/>
        <end position="266"/>
    </location>
</feature>
<evidence type="ECO:0000256" key="6">
    <source>
        <dbReference type="SAM" id="Phobius"/>
    </source>
</evidence>
<feature type="transmembrane region" description="Helical" evidence="6">
    <location>
        <begin position="181"/>
        <end position="201"/>
    </location>
</feature>
<evidence type="ECO:0000313" key="9">
    <source>
        <dbReference type="Proteomes" id="UP000712281"/>
    </source>
</evidence>
<feature type="domain" description="EamA" evidence="7">
    <location>
        <begin position="519"/>
        <end position="657"/>
    </location>
</feature>
<evidence type="ECO:0000256" key="5">
    <source>
        <dbReference type="ARBA" id="ARBA00023136"/>
    </source>
</evidence>
<feature type="transmembrane region" description="Helical" evidence="6">
    <location>
        <begin position="640"/>
        <end position="659"/>
    </location>
</feature>
<name>A0A8S9JC73_BRACR</name>
<keyword evidence="4 6" id="KW-1133">Transmembrane helix</keyword>
<evidence type="ECO:0000256" key="3">
    <source>
        <dbReference type="ARBA" id="ARBA00022692"/>
    </source>
</evidence>
<feature type="transmembrane region" description="Helical" evidence="6">
    <location>
        <begin position="581"/>
        <end position="602"/>
    </location>
</feature>
<comment type="caution">
    <text evidence="8">The sequence shown here is derived from an EMBL/GenBank/DDBJ whole genome shotgun (WGS) entry which is preliminary data.</text>
</comment>
<gene>
    <name evidence="8" type="ORF">F2Q68_00003937</name>
</gene>
<dbReference type="SUPFAM" id="SSF103481">
    <property type="entry name" value="Multidrug resistance efflux transporter EmrE"/>
    <property type="match status" value="4"/>
</dbReference>
<evidence type="ECO:0000313" key="8">
    <source>
        <dbReference type="EMBL" id="KAF2578877.1"/>
    </source>
</evidence>
<protein>
    <recommendedName>
        <fullName evidence="7">EamA domain-containing protein</fullName>
    </recommendedName>
</protein>
<dbReference type="Pfam" id="PF00892">
    <property type="entry name" value="EamA"/>
    <property type="match status" value="4"/>
</dbReference>
<feature type="transmembrane region" description="Helical" evidence="6">
    <location>
        <begin position="133"/>
        <end position="151"/>
    </location>
</feature>
<comment type="subcellular location">
    <subcellularLocation>
        <location evidence="1">Membrane</location>
        <topology evidence="1">Multi-pass membrane protein</topology>
    </subcellularLocation>
</comment>
<feature type="transmembrane region" description="Helical" evidence="6">
    <location>
        <begin position="278"/>
        <end position="298"/>
    </location>
</feature>
<evidence type="ECO:0000256" key="1">
    <source>
        <dbReference type="ARBA" id="ARBA00004141"/>
    </source>
</evidence>
<feature type="transmembrane region" description="Helical" evidence="6">
    <location>
        <begin position="410"/>
        <end position="430"/>
    </location>
</feature>
<dbReference type="GO" id="GO:0016020">
    <property type="term" value="C:membrane"/>
    <property type="evidence" value="ECO:0007669"/>
    <property type="project" value="UniProtKB-SubCell"/>
</dbReference>
<keyword evidence="5 6" id="KW-0472">Membrane</keyword>
<dbReference type="InterPro" id="IPR030184">
    <property type="entry name" value="WAT1-related"/>
</dbReference>
<feature type="transmembrane region" description="Helical" evidence="6">
    <location>
        <begin position="304"/>
        <end position="323"/>
    </location>
</feature>
<dbReference type="Proteomes" id="UP000712281">
    <property type="component" value="Unassembled WGS sequence"/>
</dbReference>
<comment type="similarity">
    <text evidence="2">Belongs to the drug/metabolite transporter (DMT) superfamily. Plant drug/metabolite exporter (P-DME) (TC 2.A.7.4) family.</text>
</comment>
<feature type="transmembrane region" description="Helical" evidence="6">
    <location>
        <begin position="36"/>
        <end position="58"/>
    </location>
</feature>
<dbReference type="EMBL" id="QGKW02001660">
    <property type="protein sequence ID" value="KAF2578877.1"/>
    <property type="molecule type" value="Genomic_DNA"/>
</dbReference>
<keyword evidence="3 6" id="KW-0812">Transmembrane</keyword>
<feature type="domain" description="EamA" evidence="7">
    <location>
        <begin position="378"/>
        <end position="484"/>
    </location>
</feature>